<keyword evidence="2" id="KW-1185">Reference proteome</keyword>
<dbReference type="PANTHER" id="PTHR32387:SF3">
    <property type="entry name" value="ATP_DNA BINDING PROTEIN"/>
    <property type="match status" value="1"/>
</dbReference>
<dbReference type="EMBL" id="JBBPBN010000006">
    <property type="protein sequence ID" value="KAK9036390.1"/>
    <property type="molecule type" value="Genomic_DNA"/>
</dbReference>
<sequence length="247" mass="28156">MQHNSSKNEHFLSESLMKVPVDSGPGRITLFNKHDVFIADDLQLKHLFIQSSSRPMFVCVRMISKSVQKKELPLTNGLELKRINLRDAMIGKGLLRLILGFLAGSSLNMEADKRHEAVQSLLNLIVLDTSETVAVVYTLSLSSGETQEVRASRMVRWDKESSKFFIQKMHESAEQKDQLQYATYFSETIAEGLLWEKEDLISSLSELIKMAYILKFDEDAVGFLMKSKNLQLFVEDEEFLSAVFPNE</sequence>
<organism evidence="1 2">
    <name type="scientific">Hibiscus sabdariffa</name>
    <name type="common">roselle</name>
    <dbReference type="NCBI Taxonomy" id="183260"/>
    <lineage>
        <taxon>Eukaryota</taxon>
        <taxon>Viridiplantae</taxon>
        <taxon>Streptophyta</taxon>
        <taxon>Embryophyta</taxon>
        <taxon>Tracheophyta</taxon>
        <taxon>Spermatophyta</taxon>
        <taxon>Magnoliopsida</taxon>
        <taxon>eudicotyledons</taxon>
        <taxon>Gunneridae</taxon>
        <taxon>Pentapetalae</taxon>
        <taxon>rosids</taxon>
        <taxon>malvids</taxon>
        <taxon>Malvales</taxon>
        <taxon>Malvaceae</taxon>
        <taxon>Malvoideae</taxon>
        <taxon>Hibiscus</taxon>
    </lineage>
</organism>
<dbReference type="PANTHER" id="PTHR32387">
    <property type="entry name" value="WU:FJ29H11"/>
    <property type="match status" value="1"/>
</dbReference>
<protein>
    <submittedName>
        <fullName evidence="1">Uncharacterized protein</fullName>
    </submittedName>
</protein>
<evidence type="ECO:0000313" key="2">
    <source>
        <dbReference type="Proteomes" id="UP001396334"/>
    </source>
</evidence>
<comment type="caution">
    <text evidence="1">The sequence shown here is derived from an EMBL/GenBank/DDBJ whole genome shotgun (WGS) entry which is preliminary data.</text>
</comment>
<evidence type="ECO:0000313" key="1">
    <source>
        <dbReference type="EMBL" id="KAK9036390.1"/>
    </source>
</evidence>
<proteinExistence type="predicted"/>
<dbReference type="InterPro" id="IPR052957">
    <property type="entry name" value="Auxin_embryo_med"/>
</dbReference>
<dbReference type="Proteomes" id="UP001396334">
    <property type="component" value="Unassembled WGS sequence"/>
</dbReference>
<accession>A0ABR2TFV1</accession>
<gene>
    <name evidence="1" type="ORF">V6N11_078394</name>
</gene>
<reference evidence="1 2" key="1">
    <citation type="journal article" date="2024" name="G3 (Bethesda)">
        <title>Genome assembly of Hibiscus sabdariffa L. provides insights into metabolisms of medicinal natural products.</title>
        <authorList>
            <person name="Kim T."/>
        </authorList>
    </citation>
    <scope>NUCLEOTIDE SEQUENCE [LARGE SCALE GENOMIC DNA]</scope>
    <source>
        <strain evidence="1">TK-2024</strain>
        <tissue evidence="1">Old leaves</tissue>
    </source>
</reference>
<name>A0ABR2TFV1_9ROSI</name>